<feature type="domain" description="NAD(P)-binding" evidence="1">
    <location>
        <begin position="2"/>
        <end position="105"/>
    </location>
</feature>
<dbReference type="SUPFAM" id="SSF51735">
    <property type="entry name" value="NAD(P)-binding Rossmann-fold domains"/>
    <property type="match status" value="1"/>
</dbReference>
<dbReference type="EC" id="4.2.1.46" evidence="2"/>
<proteinExistence type="predicted"/>
<dbReference type="InterPro" id="IPR036291">
    <property type="entry name" value="NAD(P)-bd_dom_sf"/>
</dbReference>
<dbReference type="AlphaFoldDB" id="A0A3B1DDX3"/>
<dbReference type="InterPro" id="IPR016040">
    <property type="entry name" value="NAD(P)-bd_dom"/>
</dbReference>
<reference evidence="2" key="1">
    <citation type="submission" date="2018-06" db="EMBL/GenBank/DDBJ databases">
        <authorList>
            <person name="Zhirakovskaya E."/>
        </authorList>
    </citation>
    <scope>NUCLEOTIDE SEQUENCE</scope>
</reference>
<sequence length="135" mass="15912">RPVPVYGKGENIRDWLFVEDTCTAIDTIMHRGRPGEVYNVGGGSEKRNIDVVKKVLSLMEMGQENIEFVPDRPGHDYRYAIDYSKLKRELGWTPEVDFDTGIEKTITWYRENQWWWRPLKERLSGESKGFWSARE</sequence>
<evidence type="ECO:0000259" key="1">
    <source>
        <dbReference type="Pfam" id="PF16363"/>
    </source>
</evidence>
<gene>
    <name evidence="2" type="ORF">MNBD_NITROSPIRAE02-877</name>
</gene>
<dbReference type="PANTHER" id="PTHR43000">
    <property type="entry name" value="DTDP-D-GLUCOSE 4,6-DEHYDRATASE-RELATED"/>
    <property type="match status" value="1"/>
</dbReference>
<organism evidence="2">
    <name type="scientific">hydrothermal vent metagenome</name>
    <dbReference type="NCBI Taxonomy" id="652676"/>
    <lineage>
        <taxon>unclassified sequences</taxon>
        <taxon>metagenomes</taxon>
        <taxon>ecological metagenomes</taxon>
    </lineage>
</organism>
<dbReference type="EMBL" id="UOGH01000136">
    <property type="protein sequence ID" value="VAX29915.1"/>
    <property type="molecule type" value="Genomic_DNA"/>
</dbReference>
<protein>
    <submittedName>
        <fullName evidence="2">dTDP-glucose 4,6-dehydratase</fullName>
        <ecNumber evidence="2">4.2.1.46</ecNumber>
    </submittedName>
</protein>
<dbReference type="GO" id="GO:0008460">
    <property type="term" value="F:dTDP-glucose 4,6-dehydratase activity"/>
    <property type="evidence" value="ECO:0007669"/>
    <property type="project" value="UniProtKB-EC"/>
</dbReference>
<keyword evidence="2" id="KW-0456">Lyase</keyword>
<dbReference type="Pfam" id="PF16363">
    <property type="entry name" value="GDP_Man_Dehyd"/>
    <property type="match status" value="1"/>
</dbReference>
<feature type="non-terminal residue" evidence="2">
    <location>
        <position position="1"/>
    </location>
</feature>
<dbReference type="Gene3D" id="3.40.50.720">
    <property type="entry name" value="NAD(P)-binding Rossmann-like Domain"/>
    <property type="match status" value="1"/>
</dbReference>
<evidence type="ECO:0000313" key="2">
    <source>
        <dbReference type="EMBL" id="VAX29915.1"/>
    </source>
</evidence>
<accession>A0A3B1DDX3</accession>
<dbReference type="Gene3D" id="3.90.25.10">
    <property type="entry name" value="UDP-galactose 4-epimerase, domain 1"/>
    <property type="match status" value="1"/>
</dbReference>
<name>A0A3B1DDX3_9ZZZZ</name>